<gene>
    <name evidence="1" type="ORF">PsorP6_010720</name>
</gene>
<keyword evidence="2" id="KW-1185">Reference proteome</keyword>
<dbReference type="EMBL" id="CM047585">
    <property type="protein sequence ID" value="KAI9910239.1"/>
    <property type="molecule type" value="Genomic_DNA"/>
</dbReference>
<proteinExistence type="predicted"/>
<name>A0ACC0VUT9_9STRA</name>
<sequence>MGEGKRRSIPHAAELLQHAKSKCAEWKLRADTLDALLRAAEPAVERSLMDEQADTEQSADREIHLSRSTSPPFPPKRS</sequence>
<comment type="caution">
    <text evidence="1">The sequence shown here is derived from an EMBL/GenBank/DDBJ whole genome shotgun (WGS) entry which is preliminary data.</text>
</comment>
<evidence type="ECO:0000313" key="2">
    <source>
        <dbReference type="Proteomes" id="UP001163321"/>
    </source>
</evidence>
<evidence type="ECO:0000313" key="1">
    <source>
        <dbReference type="EMBL" id="KAI9910239.1"/>
    </source>
</evidence>
<protein>
    <submittedName>
        <fullName evidence="1">Uncharacterized protein</fullName>
    </submittedName>
</protein>
<reference evidence="1 2" key="1">
    <citation type="journal article" date="2022" name="bioRxiv">
        <title>The genome of the oomycete Peronosclerospora sorghi, a cosmopolitan pathogen of maize and sorghum, is inflated with dispersed pseudogenes.</title>
        <authorList>
            <person name="Fletcher K."/>
            <person name="Martin F."/>
            <person name="Isakeit T."/>
            <person name="Cavanaugh K."/>
            <person name="Magill C."/>
            <person name="Michelmore R."/>
        </authorList>
    </citation>
    <scope>NUCLEOTIDE SEQUENCE [LARGE SCALE GENOMIC DNA]</scope>
    <source>
        <strain evidence="1">P6</strain>
    </source>
</reference>
<dbReference type="Proteomes" id="UP001163321">
    <property type="component" value="Chromosome 6"/>
</dbReference>
<accession>A0ACC0VUT9</accession>
<organism evidence="1 2">
    <name type="scientific">Peronosclerospora sorghi</name>
    <dbReference type="NCBI Taxonomy" id="230839"/>
    <lineage>
        <taxon>Eukaryota</taxon>
        <taxon>Sar</taxon>
        <taxon>Stramenopiles</taxon>
        <taxon>Oomycota</taxon>
        <taxon>Peronosporomycetes</taxon>
        <taxon>Peronosporales</taxon>
        <taxon>Peronosporaceae</taxon>
        <taxon>Peronosclerospora</taxon>
    </lineage>
</organism>